<comment type="caution">
    <text evidence="2">The sequence shown here is derived from an EMBL/GenBank/DDBJ whole genome shotgun (WGS) entry which is preliminary data.</text>
</comment>
<dbReference type="AlphaFoldDB" id="A0A3M7QUA2"/>
<organism evidence="2 3">
    <name type="scientific">Brachionus plicatilis</name>
    <name type="common">Marine rotifer</name>
    <name type="synonym">Brachionus muelleri</name>
    <dbReference type="NCBI Taxonomy" id="10195"/>
    <lineage>
        <taxon>Eukaryota</taxon>
        <taxon>Metazoa</taxon>
        <taxon>Spiralia</taxon>
        <taxon>Gnathifera</taxon>
        <taxon>Rotifera</taxon>
        <taxon>Eurotatoria</taxon>
        <taxon>Monogononta</taxon>
        <taxon>Pseudotrocha</taxon>
        <taxon>Ploima</taxon>
        <taxon>Brachionidae</taxon>
        <taxon>Brachionus</taxon>
    </lineage>
</organism>
<dbReference type="EMBL" id="REGN01005084">
    <property type="protein sequence ID" value="RNA14936.1"/>
    <property type="molecule type" value="Genomic_DNA"/>
</dbReference>
<feature type="signal peptide" evidence="1">
    <location>
        <begin position="1"/>
        <end position="20"/>
    </location>
</feature>
<accession>A0A3M7QUA2</accession>
<sequence>MKLKILFYLTFLFVFKIITSKTIGQNQSSQKFTVLDSFEIQIQNKTELFPDHFNLTFMHSGTLNQRRFLRRKFIKTNSAEIYTLDRETSQPVRYNQKSQDGEDYDMKGGKGYARLIQDQDDKNSFKVV</sequence>
<feature type="chain" id="PRO_5017947257" evidence="1">
    <location>
        <begin position="21"/>
        <end position="128"/>
    </location>
</feature>
<gene>
    <name evidence="2" type="ORF">BpHYR1_039624</name>
</gene>
<evidence type="ECO:0000256" key="1">
    <source>
        <dbReference type="SAM" id="SignalP"/>
    </source>
</evidence>
<evidence type="ECO:0000313" key="3">
    <source>
        <dbReference type="Proteomes" id="UP000276133"/>
    </source>
</evidence>
<evidence type="ECO:0000313" key="2">
    <source>
        <dbReference type="EMBL" id="RNA14936.1"/>
    </source>
</evidence>
<reference evidence="2 3" key="1">
    <citation type="journal article" date="2018" name="Sci. Rep.">
        <title>Genomic signatures of local adaptation to the degree of environmental predictability in rotifers.</title>
        <authorList>
            <person name="Franch-Gras L."/>
            <person name="Hahn C."/>
            <person name="Garcia-Roger E.M."/>
            <person name="Carmona M.J."/>
            <person name="Serra M."/>
            <person name="Gomez A."/>
        </authorList>
    </citation>
    <scope>NUCLEOTIDE SEQUENCE [LARGE SCALE GENOMIC DNA]</scope>
    <source>
        <strain evidence="2">HYR1</strain>
    </source>
</reference>
<name>A0A3M7QUA2_BRAPC</name>
<dbReference type="Proteomes" id="UP000276133">
    <property type="component" value="Unassembled WGS sequence"/>
</dbReference>
<keyword evidence="1" id="KW-0732">Signal</keyword>
<proteinExistence type="predicted"/>
<protein>
    <submittedName>
        <fullName evidence="2">Uncharacterized protein</fullName>
    </submittedName>
</protein>
<keyword evidence="3" id="KW-1185">Reference proteome</keyword>
<feature type="non-terminal residue" evidence="2">
    <location>
        <position position="128"/>
    </location>
</feature>